<dbReference type="InterPro" id="IPR012337">
    <property type="entry name" value="RNaseH-like_sf"/>
</dbReference>
<evidence type="ECO:0000313" key="2">
    <source>
        <dbReference type="EMBL" id="MCF7567240.1"/>
    </source>
</evidence>
<reference evidence="2" key="1">
    <citation type="submission" date="2022-01" db="EMBL/GenBank/DDBJ databases">
        <title>Draft genome sequence of Sabulilitoribacter arenilitoris KCTC 52401.</title>
        <authorList>
            <person name="Oh J.-S."/>
        </authorList>
    </citation>
    <scope>NUCLEOTIDE SEQUENCE</scope>
    <source>
        <strain evidence="2">HMF6543</strain>
    </source>
</reference>
<dbReference type="InterPro" id="IPR001584">
    <property type="entry name" value="Integrase_cat-core"/>
</dbReference>
<dbReference type="AlphaFoldDB" id="A0AAE3ENR5"/>
<dbReference type="SUPFAM" id="SSF53098">
    <property type="entry name" value="Ribonuclease H-like"/>
    <property type="match status" value="1"/>
</dbReference>
<dbReference type="GO" id="GO:0015074">
    <property type="term" value="P:DNA integration"/>
    <property type="evidence" value="ECO:0007669"/>
    <property type="project" value="InterPro"/>
</dbReference>
<evidence type="ECO:0000259" key="1">
    <source>
        <dbReference type="Pfam" id="PF00665"/>
    </source>
</evidence>
<comment type="caution">
    <text evidence="2">The sequence shown here is derived from an EMBL/GenBank/DDBJ whole genome shotgun (WGS) entry which is preliminary data.</text>
</comment>
<feature type="domain" description="Integrase catalytic" evidence="1">
    <location>
        <begin position="3"/>
        <end position="84"/>
    </location>
</feature>
<name>A0AAE3ENR5_9FLAO</name>
<dbReference type="EMBL" id="JAKKDU010000002">
    <property type="protein sequence ID" value="MCF7567240.1"/>
    <property type="molecule type" value="Genomic_DNA"/>
</dbReference>
<organism evidence="2 3">
    <name type="scientific">Wocania arenilitoris</name>
    <dbReference type="NCBI Taxonomy" id="2044858"/>
    <lineage>
        <taxon>Bacteria</taxon>
        <taxon>Pseudomonadati</taxon>
        <taxon>Bacteroidota</taxon>
        <taxon>Flavobacteriia</taxon>
        <taxon>Flavobacteriales</taxon>
        <taxon>Flavobacteriaceae</taxon>
        <taxon>Wocania</taxon>
    </lineage>
</organism>
<dbReference type="Gene3D" id="3.30.420.10">
    <property type="entry name" value="Ribonuclease H-like superfamily/Ribonuclease H"/>
    <property type="match status" value="1"/>
</dbReference>
<dbReference type="InterPro" id="IPR036397">
    <property type="entry name" value="RNaseH_sf"/>
</dbReference>
<proteinExistence type="predicted"/>
<sequence length="127" mass="14816">MRTAQGWLYLTNVIDLYDRQVVGWSLSDTLYAKDTILAWKMAISKREITENLIFHSDRGVQYASNAFRDCIKTNKLITQSMSRKDLRLRIKTKILLLKSNAVAESFFKNLKKNIFVMNDTRPNNKPN</sequence>
<dbReference type="GO" id="GO:0003676">
    <property type="term" value="F:nucleic acid binding"/>
    <property type="evidence" value="ECO:0007669"/>
    <property type="project" value="InterPro"/>
</dbReference>
<dbReference type="Proteomes" id="UP001199795">
    <property type="component" value="Unassembled WGS sequence"/>
</dbReference>
<dbReference type="PANTHER" id="PTHR46889">
    <property type="entry name" value="TRANSPOSASE INSF FOR INSERTION SEQUENCE IS3B-RELATED"/>
    <property type="match status" value="1"/>
</dbReference>
<gene>
    <name evidence="2" type="ORF">L3X37_02520</name>
</gene>
<accession>A0AAE3ENR5</accession>
<keyword evidence="3" id="KW-1185">Reference proteome</keyword>
<protein>
    <submittedName>
        <fullName evidence="2">DDE-type integrase/transposase/recombinase</fullName>
    </submittedName>
</protein>
<evidence type="ECO:0000313" key="3">
    <source>
        <dbReference type="Proteomes" id="UP001199795"/>
    </source>
</evidence>
<dbReference type="InterPro" id="IPR050900">
    <property type="entry name" value="Transposase_IS3/IS150/IS904"/>
</dbReference>
<dbReference type="PANTHER" id="PTHR46889:SF4">
    <property type="entry name" value="TRANSPOSASE INSO FOR INSERTION SEQUENCE ELEMENT IS911B-RELATED"/>
    <property type="match status" value="1"/>
</dbReference>
<dbReference type="Pfam" id="PF00665">
    <property type="entry name" value="rve"/>
    <property type="match status" value="1"/>
</dbReference>